<dbReference type="Pfam" id="PF09890">
    <property type="entry name" value="DUF2117"/>
    <property type="match status" value="1"/>
</dbReference>
<evidence type="ECO:0000313" key="2">
    <source>
        <dbReference type="Proteomes" id="UP000256864"/>
    </source>
</evidence>
<evidence type="ECO:0008006" key="3">
    <source>
        <dbReference type="Google" id="ProtNLM"/>
    </source>
</evidence>
<dbReference type="InterPro" id="IPR012032">
    <property type="entry name" value="UCP006598"/>
</dbReference>
<dbReference type="AlphaFoldDB" id="A0A371NAF7"/>
<dbReference type="EMBL" id="QREL01000004">
    <property type="protein sequence ID" value="REE24675.1"/>
    <property type="molecule type" value="Genomic_DNA"/>
</dbReference>
<dbReference type="Proteomes" id="UP000256864">
    <property type="component" value="Unassembled WGS sequence"/>
</dbReference>
<name>A0A371NAF7_9EURY</name>
<dbReference type="RefSeq" id="WP_115892890.1">
    <property type="nucleotide sequence ID" value="NZ_QREL01000004.1"/>
</dbReference>
<proteinExistence type="predicted"/>
<dbReference type="GeneID" id="82298284"/>
<evidence type="ECO:0000313" key="1">
    <source>
        <dbReference type="EMBL" id="REE24675.1"/>
    </source>
</evidence>
<sequence>MKIGVVVHGPHIVDSGYAAQLIELLRKYGHVKARLGGTMGRTAVYDAHLEDIIDISEKRLPSESVDLCAEEGHDLVVLMNYGKSRITGHGFGYKVFQRSEKKPPMVQIERPGEPDGSVVPWRREVLPFAEKLADELGLELVDPEEICREIFHGEPCNEQEPDSREYRRLVGVSENENIFVNGIVVGTSTSDDVTLVAENGIITNIIGGRIKKHGVEKLGRVNLRDAVVKTGLLRRSDVKPRKVKLRENNKESFRVSFLNHAAEDIYSLHDADLVVTVGDDTTLVAADILYRFDVPIIGITDGDIDRVVRNGFKCSGSIIIEFEGGWDDIVGERIHRELFRGSDTIEVEDLETFKKDLLQIIDNIGAEYTVRYT</sequence>
<organism evidence="1 2">
    <name type="scientific">Methanothermobacter defluvii</name>
    <dbReference type="NCBI Taxonomy" id="49339"/>
    <lineage>
        <taxon>Archaea</taxon>
        <taxon>Methanobacteriati</taxon>
        <taxon>Methanobacteriota</taxon>
        <taxon>Methanomada group</taxon>
        <taxon>Methanobacteria</taxon>
        <taxon>Methanobacteriales</taxon>
        <taxon>Methanobacteriaceae</taxon>
        <taxon>Methanothermobacter</taxon>
    </lineage>
</organism>
<gene>
    <name evidence="1" type="ORF">C7452_1785</name>
</gene>
<dbReference type="PIRSF" id="PIRSF006598">
    <property type="entry name" value="UCP006598"/>
    <property type="match status" value="1"/>
</dbReference>
<keyword evidence="2" id="KW-1185">Reference proteome</keyword>
<comment type="caution">
    <text evidence="1">The sequence shown here is derived from an EMBL/GenBank/DDBJ whole genome shotgun (WGS) entry which is preliminary data.</text>
</comment>
<protein>
    <recommendedName>
        <fullName evidence="3">DUF2117 domain-containing protein</fullName>
    </recommendedName>
</protein>
<accession>A0A371NAF7</accession>
<reference evidence="1 2" key="1">
    <citation type="submission" date="2018-07" db="EMBL/GenBank/DDBJ databases">
        <title>Genomic Encyclopedia of Type Strains, Phase IV (KMG-IV): sequencing the most valuable type-strain genomes for metagenomic binning, comparative biology and taxonomic classification.</title>
        <authorList>
            <person name="Goeker M."/>
        </authorList>
    </citation>
    <scope>NUCLEOTIDE SEQUENCE [LARGE SCALE GENOMIC DNA]</scope>
    <source>
        <strain evidence="1 2">DSM 7466</strain>
    </source>
</reference>